<dbReference type="RefSeq" id="WP_210416316.1">
    <property type="nucleotide sequence ID" value="NZ_RQHW01000028.1"/>
</dbReference>
<evidence type="ECO:0000313" key="1">
    <source>
        <dbReference type="EMBL" id="TGN19678.1"/>
    </source>
</evidence>
<dbReference type="AlphaFoldDB" id="A0A4R9M4K4"/>
<dbReference type="Proteomes" id="UP000298058">
    <property type="component" value="Unassembled WGS sequence"/>
</dbReference>
<proteinExistence type="predicted"/>
<keyword evidence="2" id="KW-1185">Reference proteome</keyword>
<reference evidence="1" key="1">
    <citation type="journal article" date="2019" name="PLoS Negl. Trop. Dis.">
        <title>Revisiting the worldwide diversity of Leptospira species in the environment.</title>
        <authorList>
            <person name="Vincent A.T."/>
            <person name="Schiettekatte O."/>
            <person name="Bourhy P."/>
            <person name="Veyrier F.J."/>
            <person name="Picardeau M."/>
        </authorList>
    </citation>
    <scope>NUCLEOTIDE SEQUENCE [LARGE SCALE GENOMIC DNA]</scope>
    <source>
        <strain evidence="1">201300427</strain>
    </source>
</reference>
<accession>A0A4R9M4K4</accession>
<comment type="caution">
    <text evidence="1">The sequence shown here is derived from an EMBL/GenBank/DDBJ whole genome shotgun (WGS) entry which is preliminary data.</text>
</comment>
<organism evidence="1 2">
    <name type="scientific">Leptospira idonii</name>
    <dbReference type="NCBI Taxonomy" id="1193500"/>
    <lineage>
        <taxon>Bacteria</taxon>
        <taxon>Pseudomonadati</taxon>
        <taxon>Spirochaetota</taxon>
        <taxon>Spirochaetia</taxon>
        <taxon>Leptospirales</taxon>
        <taxon>Leptospiraceae</taxon>
        <taxon>Leptospira</taxon>
    </lineage>
</organism>
<evidence type="ECO:0000313" key="2">
    <source>
        <dbReference type="Proteomes" id="UP000298058"/>
    </source>
</evidence>
<gene>
    <name evidence="1" type="ORF">EHS15_07825</name>
</gene>
<dbReference type="EMBL" id="RQHW01000028">
    <property type="protein sequence ID" value="TGN19678.1"/>
    <property type="molecule type" value="Genomic_DNA"/>
</dbReference>
<sequence>MSKINRFFFVIIILNFQCTSILFKGKRNEIANFLSSDNLPFGNKCSYDMQNVIEPEFKFSRVVADTLAVASTFIDLGTGYLITTINATSSLKYVVGFSYAYISIFVGDSFNTYKAYSIEYELNDGWLYKSKTDCNSRSKVLFKVEKSFYHDANNPNCAIQKKHNDWFSSEVFKFSEYFVGTDQIEKEYYKLNLLIKKPHITVSKSIHGECTVRYMFYYPGGKEKLLSDLKSHNGV</sequence>
<name>A0A4R9M4K4_9LEPT</name>
<protein>
    <submittedName>
        <fullName evidence="1">Uncharacterized protein</fullName>
    </submittedName>
</protein>